<proteinExistence type="predicted"/>
<reference evidence="3" key="1">
    <citation type="journal article" date="2022" name="Plant J.">
        <title>Strategies of tolerance reflected in two North American maple genomes.</title>
        <authorList>
            <person name="McEvoy S.L."/>
            <person name="Sezen U.U."/>
            <person name="Trouern-Trend A."/>
            <person name="McMahon S.M."/>
            <person name="Schaberg P.G."/>
            <person name="Yang J."/>
            <person name="Wegrzyn J.L."/>
            <person name="Swenson N.G."/>
        </authorList>
    </citation>
    <scope>NUCLEOTIDE SEQUENCE</scope>
    <source>
        <strain evidence="3">NS2018</strain>
    </source>
</reference>
<evidence type="ECO:0000259" key="2">
    <source>
        <dbReference type="Pfam" id="PF13962"/>
    </source>
</evidence>
<feature type="transmembrane region" description="Helical" evidence="1">
    <location>
        <begin position="171"/>
        <end position="191"/>
    </location>
</feature>
<evidence type="ECO:0000256" key="1">
    <source>
        <dbReference type="SAM" id="Phobius"/>
    </source>
</evidence>
<dbReference type="GO" id="GO:0016020">
    <property type="term" value="C:membrane"/>
    <property type="evidence" value="ECO:0007669"/>
    <property type="project" value="TreeGrafter"/>
</dbReference>
<dbReference type="EMBL" id="JAUESC010000004">
    <property type="protein sequence ID" value="KAK0598133.1"/>
    <property type="molecule type" value="Genomic_DNA"/>
</dbReference>
<dbReference type="Proteomes" id="UP001168877">
    <property type="component" value="Unassembled WGS sequence"/>
</dbReference>
<protein>
    <recommendedName>
        <fullName evidence="2">PGG domain-containing protein</fullName>
    </recommendedName>
</protein>
<keyword evidence="1" id="KW-0472">Membrane</keyword>
<evidence type="ECO:0000313" key="3">
    <source>
        <dbReference type="EMBL" id="KAK0598133.1"/>
    </source>
</evidence>
<organism evidence="3 4">
    <name type="scientific">Acer saccharum</name>
    <name type="common">Sugar maple</name>
    <dbReference type="NCBI Taxonomy" id="4024"/>
    <lineage>
        <taxon>Eukaryota</taxon>
        <taxon>Viridiplantae</taxon>
        <taxon>Streptophyta</taxon>
        <taxon>Embryophyta</taxon>
        <taxon>Tracheophyta</taxon>
        <taxon>Spermatophyta</taxon>
        <taxon>Magnoliopsida</taxon>
        <taxon>eudicotyledons</taxon>
        <taxon>Gunneridae</taxon>
        <taxon>Pentapetalae</taxon>
        <taxon>rosids</taxon>
        <taxon>malvids</taxon>
        <taxon>Sapindales</taxon>
        <taxon>Sapindaceae</taxon>
        <taxon>Hippocastanoideae</taxon>
        <taxon>Acereae</taxon>
        <taxon>Acer</taxon>
    </lineage>
</organism>
<name>A0AA39SVQ8_ACESA</name>
<sequence length="213" mass="23862">MMIGDSSNWNYVKAIKFLNESALIAARLGIYEVVNEILKAYIRSVSFTDELGHHMLSFAVLSRQEKVFNLVYQVCHPMVRDQLTMWKNNIGVTILHMAGVLAPSSEIPGAALQMQRELQWFKTVEDLFHPSLQRKHDFSGKTAREVFTETHDALVEKGEKLMKDTATSCSVVAALIITIVFTAAFTVPGGIDSQGKPIFFRELSFKSLPSLLP</sequence>
<accession>A0AA39SVQ8</accession>
<gene>
    <name evidence="3" type="ORF">LWI29_031940</name>
</gene>
<keyword evidence="4" id="KW-1185">Reference proteome</keyword>
<reference evidence="3" key="2">
    <citation type="submission" date="2023-06" db="EMBL/GenBank/DDBJ databases">
        <authorList>
            <person name="Swenson N.G."/>
            <person name="Wegrzyn J.L."/>
            <person name="Mcevoy S.L."/>
        </authorList>
    </citation>
    <scope>NUCLEOTIDE SEQUENCE</scope>
    <source>
        <strain evidence="3">NS2018</strain>
        <tissue evidence="3">Leaf</tissue>
    </source>
</reference>
<dbReference type="AlphaFoldDB" id="A0AA39SVQ8"/>
<comment type="caution">
    <text evidence="3">The sequence shown here is derived from an EMBL/GenBank/DDBJ whole genome shotgun (WGS) entry which is preliminary data.</text>
</comment>
<dbReference type="PANTHER" id="PTHR24177:SF365">
    <property type="entry name" value="ANKYRIN REPEAT-CONTAINING PROTEIN NPR4-LIKE ISOFORM X1"/>
    <property type="match status" value="1"/>
</dbReference>
<feature type="domain" description="PGG" evidence="2">
    <location>
        <begin position="160"/>
        <end position="206"/>
    </location>
</feature>
<keyword evidence="1" id="KW-0812">Transmembrane</keyword>
<dbReference type="PANTHER" id="PTHR24177">
    <property type="entry name" value="CASKIN"/>
    <property type="match status" value="1"/>
</dbReference>
<keyword evidence="1" id="KW-1133">Transmembrane helix</keyword>
<evidence type="ECO:0000313" key="4">
    <source>
        <dbReference type="Proteomes" id="UP001168877"/>
    </source>
</evidence>
<dbReference type="Pfam" id="PF13962">
    <property type="entry name" value="PGG"/>
    <property type="match status" value="1"/>
</dbReference>
<dbReference type="InterPro" id="IPR026961">
    <property type="entry name" value="PGG_dom"/>
</dbReference>